<sequence length="287" mass="31373">MQEKKLTSVSGYLFLLAALLCFGFAAVAFIKLFATYGPLPAMVLAAAGFFILKGIVVIYPKEGMTATFFGDYVGTIKETGLQWVNPLYSKTKISLRARNLNGQTLKVNDKMGNPVEIAAVVVWQVKDTAKALFEVDNYVNFVQIQSEAAVRKLANSYSYDHMEDEGSSVTLRDSTGQINVFLEEELNERLERAGVDIIEARVSHLAYSSEIAGAMLQRQQASAMIAARRLIVEGAVGMVEMALERLEKNGVIALDEERKAAMVSNLLVVLCGEKSVSPVVNAGTLYN</sequence>
<dbReference type="Gene3D" id="3.30.479.30">
    <property type="entry name" value="Band 7 domain"/>
    <property type="match status" value="1"/>
</dbReference>
<dbReference type="CDD" id="cd03402">
    <property type="entry name" value="SPFH_like_u2"/>
    <property type="match status" value="1"/>
</dbReference>
<name>A0A927AZ82_9BACT</name>
<feature type="domain" description="Band 7" evidence="3">
    <location>
        <begin position="53"/>
        <end position="219"/>
    </location>
</feature>
<dbReference type="Proteomes" id="UP000653797">
    <property type="component" value="Unassembled WGS sequence"/>
</dbReference>
<dbReference type="AlphaFoldDB" id="A0A927AZ82"/>
<comment type="caution">
    <text evidence="4">The sequence shown here is derived from an EMBL/GenBank/DDBJ whole genome shotgun (WGS) entry which is preliminary data.</text>
</comment>
<keyword evidence="2" id="KW-1133">Transmembrane helix</keyword>
<comment type="subcellular location">
    <subcellularLocation>
        <location evidence="1">Membrane</location>
        <topology evidence="1">Single-pass membrane protein</topology>
    </subcellularLocation>
</comment>
<dbReference type="PANTHER" id="PTHR43446:SF1">
    <property type="entry name" value="BAND 7 DOMAIN-CONTAINING PROTEIN"/>
    <property type="match status" value="1"/>
</dbReference>
<dbReference type="InterPro" id="IPR036013">
    <property type="entry name" value="Band_7/SPFH_dom_sf"/>
</dbReference>
<dbReference type="Pfam" id="PF01145">
    <property type="entry name" value="Band_7"/>
    <property type="match status" value="1"/>
</dbReference>
<feature type="transmembrane region" description="Helical" evidence="2">
    <location>
        <begin position="39"/>
        <end position="59"/>
    </location>
</feature>
<feature type="transmembrane region" description="Helical" evidence="2">
    <location>
        <begin position="12"/>
        <end position="33"/>
    </location>
</feature>
<dbReference type="InterPro" id="IPR001107">
    <property type="entry name" value="Band_7"/>
</dbReference>
<dbReference type="EMBL" id="JACXAA010000002">
    <property type="protein sequence ID" value="MBD2752372.1"/>
    <property type="molecule type" value="Genomic_DNA"/>
</dbReference>
<evidence type="ECO:0000259" key="3">
    <source>
        <dbReference type="SMART" id="SM00244"/>
    </source>
</evidence>
<dbReference type="PANTHER" id="PTHR43446">
    <property type="entry name" value="MEMBRANE PROTEIN-RELATED"/>
    <property type="match status" value="1"/>
</dbReference>
<reference evidence="4" key="1">
    <citation type="submission" date="2020-09" db="EMBL/GenBank/DDBJ databases">
        <authorList>
            <person name="Kim M.K."/>
        </authorList>
    </citation>
    <scope>NUCLEOTIDE SEQUENCE</scope>
    <source>
        <strain evidence="4">BT704</strain>
    </source>
</reference>
<dbReference type="SUPFAM" id="SSF117892">
    <property type="entry name" value="Band 7/SPFH domain"/>
    <property type="match status" value="1"/>
</dbReference>
<dbReference type="GO" id="GO:0016020">
    <property type="term" value="C:membrane"/>
    <property type="evidence" value="ECO:0007669"/>
    <property type="project" value="UniProtKB-SubCell"/>
</dbReference>
<evidence type="ECO:0000313" key="4">
    <source>
        <dbReference type="EMBL" id="MBD2752372.1"/>
    </source>
</evidence>
<keyword evidence="2" id="KW-0472">Membrane</keyword>
<protein>
    <submittedName>
        <fullName evidence="4">SPFH domain-containing protein</fullName>
    </submittedName>
</protein>
<accession>A0A927AZ82</accession>
<proteinExistence type="predicted"/>
<gene>
    <name evidence="4" type="ORF">IC230_05690</name>
</gene>
<dbReference type="SMART" id="SM00244">
    <property type="entry name" value="PHB"/>
    <property type="match status" value="1"/>
</dbReference>
<keyword evidence="5" id="KW-1185">Reference proteome</keyword>
<keyword evidence="2" id="KW-0812">Transmembrane</keyword>
<evidence type="ECO:0000256" key="2">
    <source>
        <dbReference type="SAM" id="Phobius"/>
    </source>
</evidence>
<dbReference type="RefSeq" id="WP_191038018.1">
    <property type="nucleotide sequence ID" value="NZ_JACXAA010000002.1"/>
</dbReference>
<organism evidence="4 5">
    <name type="scientific">Spirosoma validum</name>
    <dbReference type="NCBI Taxonomy" id="2771355"/>
    <lineage>
        <taxon>Bacteria</taxon>
        <taxon>Pseudomonadati</taxon>
        <taxon>Bacteroidota</taxon>
        <taxon>Cytophagia</taxon>
        <taxon>Cytophagales</taxon>
        <taxon>Cytophagaceae</taxon>
        <taxon>Spirosoma</taxon>
    </lineage>
</organism>
<evidence type="ECO:0000256" key="1">
    <source>
        <dbReference type="ARBA" id="ARBA00004167"/>
    </source>
</evidence>
<evidence type="ECO:0000313" key="5">
    <source>
        <dbReference type="Proteomes" id="UP000653797"/>
    </source>
</evidence>